<dbReference type="RefSeq" id="WP_053248325.1">
    <property type="nucleotide sequence ID" value="NZ_LGAP01000002.1"/>
</dbReference>
<evidence type="ECO:0000256" key="1">
    <source>
        <dbReference type="SAM" id="SignalP"/>
    </source>
</evidence>
<dbReference type="PATRIC" id="fig|106592.7.peg.3388"/>
<proteinExistence type="predicted"/>
<dbReference type="Gene3D" id="2.60.200.60">
    <property type="match status" value="1"/>
</dbReference>
<evidence type="ECO:0000313" key="3">
    <source>
        <dbReference type="Proteomes" id="UP000037425"/>
    </source>
</evidence>
<gene>
    <name evidence="2" type="ORF">AC244_08590</name>
</gene>
<dbReference type="AlphaFoldDB" id="A0A0L8C3B6"/>
<evidence type="ECO:0008006" key="4">
    <source>
        <dbReference type="Google" id="ProtNLM"/>
    </source>
</evidence>
<name>A0A0L8C3B6_ENSAD</name>
<feature type="chain" id="PRO_5005581615" description="PAAR motif-containing protein" evidence="1">
    <location>
        <begin position="22"/>
        <end position="113"/>
    </location>
</feature>
<dbReference type="InterPro" id="IPR008727">
    <property type="entry name" value="PAAR_motif"/>
</dbReference>
<comment type="caution">
    <text evidence="2">The sequence shown here is derived from an EMBL/GenBank/DDBJ whole genome shotgun (WGS) entry which is preliminary data.</text>
</comment>
<evidence type="ECO:0000313" key="2">
    <source>
        <dbReference type="EMBL" id="KOF21385.1"/>
    </source>
</evidence>
<protein>
    <recommendedName>
        <fullName evidence="4">PAAR motif-containing protein</fullName>
    </recommendedName>
</protein>
<dbReference type="OrthoDB" id="8420245at2"/>
<feature type="signal peptide" evidence="1">
    <location>
        <begin position="1"/>
        <end position="21"/>
    </location>
</feature>
<dbReference type="EMBL" id="LGAP01000002">
    <property type="protein sequence ID" value="KOF21385.1"/>
    <property type="molecule type" value="Genomic_DNA"/>
</dbReference>
<keyword evidence="1" id="KW-0732">Signal</keyword>
<dbReference type="Proteomes" id="UP000037425">
    <property type="component" value="Unassembled WGS sequence"/>
</dbReference>
<organism evidence="2 3">
    <name type="scientific">Ensifer adhaerens</name>
    <name type="common">Sinorhizobium morelense</name>
    <dbReference type="NCBI Taxonomy" id="106592"/>
    <lineage>
        <taxon>Bacteria</taxon>
        <taxon>Pseudomonadati</taxon>
        <taxon>Pseudomonadota</taxon>
        <taxon>Alphaproteobacteria</taxon>
        <taxon>Hyphomicrobiales</taxon>
        <taxon>Rhizobiaceae</taxon>
        <taxon>Sinorhizobium/Ensifer group</taxon>
        <taxon>Ensifer</taxon>
    </lineage>
</organism>
<sequence length="113" mass="11463">MKSAVVAVSGFLLGVSAMPSAAEDARPPIPACALSGSTSVMIGGQPALRLSDVANCPPELYEVVPSIMIEGQPVVHFRSGSGATGDCTAKAESSVTFEGEAAQRLGDVACRQK</sequence>
<accession>A0A0L8C3B6</accession>
<reference evidence="3" key="1">
    <citation type="submission" date="2015-07" db="EMBL/GenBank/DDBJ databases">
        <title>Whole genome sequence of an Ensifer adhaerens strain isolated from a cave pool in the Wind Cave National Park.</title>
        <authorList>
            <person name="Eng W.W.H."/>
            <person name="Gan H.M."/>
            <person name="Barton H.A."/>
            <person name="Savka M.A."/>
        </authorList>
    </citation>
    <scope>NUCLEOTIDE SEQUENCE [LARGE SCALE GENOMIC DNA]</scope>
    <source>
        <strain evidence="3">SD006</strain>
    </source>
</reference>
<dbReference type="Pfam" id="PF05488">
    <property type="entry name" value="PAAR_motif"/>
    <property type="match status" value="1"/>
</dbReference>